<dbReference type="GO" id="GO:0006310">
    <property type="term" value="P:DNA recombination"/>
    <property type="evidence" value="ECO:0007669"/>
    <property type="project" value="UniProtKB-KW"/>
</dbReference>
<evidence type="ECO:0000313" key="2">
    <source>
        <dbReference type="EMBL" id="QFZ73983.1"/>
    </source>
</evidence>
<dbReference type="AlphaFoldDB" id="A0A5Q0LAE4"/>
<sequence length="851" mass="93275">MSVQSREAPPRFLTDPRTVIAEAVVATDAGIAPETVALEIVRVADTRAKQRRLARALAEDPELLSSGRPEGPRQVEDLIRALLPHGSTKLVLPRCAGCGQQKRLSRTNGTRRMCAYCGGKTAGQGQLRLPCSICGKSLKVVGWDRDGRPRCQRHRPGQQGEVEEICLILHKAGTGLDATILKDLVTRALPLPSQQRSVLVELMRRPGLLTGEGAHGSPRVIALINALLTQHAQGITAPSCPFCHRRAELKYRRDELRCCRNCYDEARMESCSDCGRPTRVNRRTPEGGPLCCSCARRDPVDHELCAGCGRLALARHDTEGKPWCKRCWRDPLAVCSVCGILKPCHFAGTDAPRCPACTARRNTAPCSLCGDDRAVWARAANGGPLCERCSRRREPCAQCSHTRPVNSRGPDGGALCKVCYPKHPISFRECSRCGSHERLHHHGICPACAADRQLRALLTGSDGILRTPLEQVAAALAASPPSSLLLWLGRPGTQQLLGILASGAGPVTHAVIDQLPRSKSIFYLRAALVAHDVLPARDEYLAMFEHWLPRTLEEIPDPEERAIVKRYGTWFHLRNLRRRARRRPLTQGQLTTARTDIRAAMRLLSWLHEHGMSLATCTQADIDVWLSGGQKGRTVIRNFMIWCSARGYCCRFEIPTHTTTRGQEVLPEADQRWTISKRLLTDTSLDTVDRVAGCLVVLYGQRISRIAGLTTDQVKETSAGLTLILGSAPLNVPEPLAALIRELVRRRRGHAALGHTDAHPWLFPGARAGRPMSAEHLGTRLNRIGLRGRAGRNSALLDLAAELPAVVLSNLLGIHVETATAWAAEAGNIRPGYAAELARRAREHPAHSPPP</sequence>
<dbReference type="RefSeq" id="WP_153288332.1">
    <property type="nucleotide sequence ID" value="NZ_CP045643.1"/>
</dbReference>
<protein>
    <submittedName>
        <fullName evidence="2">Uncharacterized protein</fullName>
    </submittedName>
</protein>
<organism evidence="2 3">
    <name type="scientific">Streptomyces fagopyri</name>
    <dbReference type="NCBI Taxonomy" id="2662397"/>
    <lineage>
        <taxon>Bacteria</taxon>
        <taxon>Bacillati</taxon>
        <taxon>Actinomycetota</taxon>
        <taxon>Actinomycetes</taxon>
        <taxon>Kitasatosporales</taxon>
        <taxon>Streptomycetaceae</taxon>
        <taxon>Streptomyces</taxon>
    </lineage>
</organism>
<accession>A0A5Q0LAE4</accession>
<dbReference type="Proteomes" id="UP000326179">
    <property type="component" value="Chromosome"/>
</dbReference>
<dbReference type="GO" id="GO:0003677">
    <property type="term" value="F:DNA binding"/>
    <property type="evidence" value="ECO:0007669"/>
    <property type="project" value="InterPro"/>
</dbReference>
<keyword evidence="3" id="KW-1185">Reference proteome</keyword>
<evidence type="ECO:0000313" key="3">
    <source>
        <dbReference type="Proteomes" id="UP000326179"/>
    </source>
</evidence>
<keyword evidence="1" id="KW-0233">DNA recombination</keyword>
<reference evidence="2 3" key="1">
    <citation type="submission" date="2019-10" db="EMBL/GenBank/DDBJ databases">
        <title>A novel species.</title>
        <authorList>
            <person name="Gao J."/>
        </authorList>
    </citation>
    <scope>NUCLEOTIDE SEQUENCE [LARGE SCALE GENOMIC DNA]</scope>
    <source>
        <strain evidence="2 3">QMT-28</strain>
    </source>
</reference>
<dbReference type="KEGG" id="sfy:GFH48_12655"/>
<gene>
    <name evidence="2" type="ORF">GFH48_12655</name>
</gene>
<name>A0A5Q0LAE4_9ACTN</name>
<dbReference type="SUPFAM" id="SSF56349">
    <property type="entry name" value="DNA breaking-rejoining enzymes"/>
    <property type="match status" value="1"/>
</dbReference>
<dbReference type="EMBL" id="CP045643">
    <property type="protein sequence ID" value="QFZ73983.1"/>
    <property type="molecule type" value="Genomic_DNA"/>
</dbReference>
<dbReference type="GO" id="GO:0015074">
    <property type="term" value="P:DNA integration"/>
    <property type="evidence" value="ECO:0007669"/>
    <property type="project" value="InterPro"/>
</dbReference>
<evidence type="ECO:0000256" key="1">
    <source>
        <dbReference type="ARBA" id="ARBA00023172"/>
    </source>
</evidence>
<proteinExistence type="predicted"/>
<dbReference type="InterPro" id="IPR011010">
    <property type="entry name" value="DNA_brk_join_enz"/>
</dbReference>
<dbReference type="InterPro" id="IPR013762">
    <property type="entry name" value="Integrase-like_cat_sf"/>
</dbReference>
<dbReference type="Gene3D" id="1.10.443.10">
    <property type="entry name" value="Intergrase catalytic core"/>
    <property type="match status" value="1"/>
</dbReference>